<reference evidence="7 8" key="1">
    <citation type="submission" date="2018-10" db="EMBL/GenBank/DDBJ databases">
        <title>Comamonadaceae CDC group NO-1 genome sequencing and assembly.</title>
        <authorList>
            <person name="Bernier A.-M."/>
            <person name="Bernard K."/>
        </authorList>
    </citation>
    <scope>NUCLEOTIDE SEQUENCE [LARGE SCALE GENOMIC DNA]</scope>
    <source>
        <strain evidence="7 8">NML180581</strain>
    </source>
</reference>
<protein>
    <submittedName>
        <fullName evidence="7">LPS export ABC transporter permease LptG</fullName>
    </submittedName>
</protein>
<dbReference type="AlphaFoldDB" id="A0A3M6R865"/>
<dbReference type="NCBIfam" id="TIGR04408">
    <property type="entry name" value="LptG_lptG"/>
    <property type="match status" value="1"/>
</dbReference>
<keyword evidence="2" id="KW-1003">Cell membrane</keyword>
<evidence type="ECO:0000256" key="3">
    <source>
        <dbReference type="ARBA" id="ARBA00022692"/>
    </source>
</evidence>
<dbReference type="InterPro" id="IPR030923">
    <property type="entry name" value="LptG"/>
</dbReference>
<feature type="transmembrane region" description="Helical" evidence="6">
    <location>
        <begin position="376"/>
        <end position="399"/>
    </location>
</feature>
<gene>
    <name evidence="7" type="primary">lptG</name>
    <name evidence="7" type="ORF">EBQ24_00765</name>
</gene>
<evidence type="ECO:0000256" key="2">
    <source>
        <dbReference type="ARBA" id="ARBA00022475"/>
    </source>
</evidence>
<feature type="transmembrane region" description="Helical" evidence="6">
    <location>
        <begin position="12"/>
        <end position="33"/>
    </location>
</feature>
<dbReference type="InterPro" id="IPR005495">
    <property type="entry name" value="LptG/LptF_permease"/>
</dbReference>
<evidence type="ECO:0000313" key="8">
    <source>
        <dbReference type="Proteomes" id="UP000281171"/>
    </source>
</evidence>
<evidence type="ECO:0000256" key="5">
    <source>
        <dbReference type="ARBA" id="ARBA00023136"/>
    </source>
</evidence>
<comment type="caution">
    <text evidence="7">The sequence shown here is derived from an EMBL/GenBank/DDBJ whole genome shotgun (WGS) entry which is preliminary data.</text>
</comment>
<name>A0A3M6R865_9BURK</name>
<comment type="subcellular location">
    <subcellularLocation>
        <location evidence="1">Cell membrane</location>
        <topology evidence="1">Multi-pass membrane protein</topology>
    </subcellularLocation>
</comment>
<dbReference type="RefSeq" id="WP_122247298.1">
    <property type="nucleotide sequence ID" value="NZ_RDQK01000002.1"/>
</dbReference>
<evidence type="ECO:0000256" key="6">
    <source>
        <dbReference type="SAM" id="Phobius"/>
    </source>
</evidence>
<feature type="transmembrane region" description="Helical" evidence="6">
    <location>
        <begin position="63"/>
        <end position="82"/>
    </location>
</feature>
<dbReference type="PANTHER" id="PTHR33529:SF2">
    <property type="entry name" value="LIPOPOLYSACCHARIDE EXPORT SYSTEM PERMEASE PROTEIN LPTG"/>
    <property type="match status" value="1"/>
</dbReference>
<dbReference type="GO" id="GO:0015920">
    <property type="term" value="P:lipopolysaccharide transport"/>
    <property type="evidence" value="ECO:0007669"/>
    <property type="project" value="TreeGrafter"/>
</dbReference>
<dbReference type="EMBL" id="RDQK01000002">
    <property type="protein sequence ID" value="RMX11517.1"/>
    <property type="molecule type" value="Genomic_DNA"/>
</dbReference>
<dbReference type="PANTHER" id="PTHR33529">
    <property type="entry name" value="SLR0882 PROTEIN-RELATED"/>
    <property type="match status" value="1"/>
</dbReference>
<keyword evidence="3 6" id="KW-0812">Transmembrane</keyword>
<keyword evidence="4 6" id="KW-1133">Transmembrane helix</keyword>
<dbReference type="GO" id="GO:0055085">
    <property type="term" value="P:transmembrane transport"/>
    <property type="evidence" value="ECO:0007669"/>
    <property type="project" value="InterPro"/>
</dbReference>
<accession>A0A3M6R865</accession>
<dbReference type="GO" id="GO:0043190">
    <property type="term" value="C:ATP-binding cassette (ABC) transporter complex"/>
    <property type="evidence" value="ECO:0007669"/>
    <property type="project" value="InterPro"/>
</dbReference>
<dbReference type="Pfam" id="PF03739">
    <property type="entry name" value="LptF_LptG"/>
    <property type="match status" value="1"/>
</dbReference>
<sequence>MKIVTRMLQSEIIATVAMTTLAFLALLLFFDLIDESRFVSRSGVQSSYGVAQMLGHMALSAPMHVYELLPICVLIGSVFVMARYARTSQFTILRTGGLGPGQALGILLSVGLLFTAVTFVMGDYVAPWAERSAQLLRAKHLGGQVHAGRAGAWLRERQAAPAEWQAGGGQDGGEQTGGSVIVSVAAVRTDGLAQGVRIFQFGPDGRLQRQIRADSAELPPAHDAAGQGAWLLHNAHEQVLPAGVEPPVLQADGSLNGALEPMRVQQHARLRWPTTLSREMLDAAILKPDGMSTMQLISYVNHLRANDQSTQRFEIELWRKVFYPLGCLVMMVLALPFAYLHFRSGSIVGHMFLGILVGISYLMLNNVLGYVGNLRGWSPLLAAATPALLYSALALGVFVHMVRKR</sequence>
<feature type="transmembrane region" description="Helical" evidence="6">
    <location>
        <begin position="103"/>
        <end position="122"/>
    </location>
</feature>
<evidence type="ECO:0000256" key="1">
    <source>
        <dbReference type="ARBA" id="ARBA00004651"/>
    </source>
</evidence>
<evidence type="ECO:0000256" key="4">
    <source>
        <dbReference type="ARBA" id="ARBA00022989"/>
    </source>
</evidence>
<feature type="transmembrane region" description="Helical" evidence="6">
    <location>
        <begin position="321"/>
        <end position="340"/>
    </location>
</feature>
<evidence type="ECO:0000313" key="7">
    <source>
        <dbReference type="EMBL" id="RMX11517.1"/>
    </source>
</evidence>
<keyword evidence="5 6" id="KW-0472">Membrane</keyword>
<dbReference type="Proteomes" id="UP000281171">
    <property type="component" value="Unassembled WGS sequence"/>
</dbReference>
<feature type="transmembrane region" description="Helical" evidence="6">
    <location>
        <begin position="347"/>
        <end position="364"/>
    </location>
</feature>
<proteinExistence type="predicted"/>
<organism evidence="7 8">
    <name type="scientific">Allofranklinella schreckenbergeri</name>
    <dbReference type="NCBI Taxonomy" id="1076744"/>
    <lineage>
        <taxon>Bacteria</taxon>
        <taxon>Pseudomonadati</taxon>
        <taxon>Pseudomonadota</taxon>
        <taxon>Betaproteobacteria</taxon>
        <taxon>Burkholderiales</taxon>
        <taxon>Comamonadaceae</taxon>
        <taxon>Allofranklinella</taxon>
    </lineage>
</organism>